<dbReference type="Pfam" id="PF13578">
    <property type="entry name" value="Methyltransf_24"/>
    <property type="match status" value="1"/>
</dbReference>
<dbReference type="Gene3D" id="3.40.50.150">
    <property type="entry name" value="Vaccinia Virus protein VP39"/>
    <property type="match status" value="1"/>
</dbReference>
<evidence type="ECO:0000313" key="2">
    <source>
        <dbReference type="EMBL" id="GAQ90923.1"/>
    </source>
</evidence>
<feature type="region of interest" description="Disordered" evidence="1">
    <location>
        <begin position="1"/>
        <end position="24"/>
    </location>
</feature>
<name>A0A1Y1IJP0_KLENI</name>
<proteinExistence type="predicted"/>
<reference evidence="2 3" key="1">
    <citation type="journal article" date="2014" name="Nat. Commun.">
        <title>Klebsormidium flaccidum genome reveals primary factors for plant terrestrial adaptation.</title>
        <authorList>
            <person name="Hori K."/>
            <person name="Maruyama F."/>
            <person name="Fujisawa T."/>
            <person name="Togashi T."/>
            <person name="Yamamoto N."/>
            <person name="Seo M."/>
            <person name="Sato S."/>
            <person name="Yamada T."/>
            <person name="Mori H."/>
            <person name="Tajima N."/>
            <person name="Moriyama T."/>
            <person name="Ikeuchi M."/>
            <person name="Watanabe M."/>
            <person name="Wada H."/>
            <person name="Kobayashi K."/>
            <person name="Saito M."/>
            <person name="Masuda T."/>
            <person name="Sasaki-Sekimoto Y."/>
            <person name="Mashiguchi K."/>
            <person name="Awai K."/>
            <person name="Shimojima M."/>
            <person name="Masuda S."/>
            <person name="Iwai M."/>
            <person name="Nobusawa T."/>
            <person name="Narise T."/>
            <person name="Kondo S."/>
            <person name="Saito H."/>
            <person name="Sato R."/>
            <person name="Murakawa M."/>
            <person name="Ihara Y."/>
            <person name="Oshima-Yamada Y."/>
            <person name="Ohtaka K."/>
            <person name="Satoh M."/>
            <person name="Sonobe K."/>
            <person name="Ishii M."/>
            <person name="Ohtani R."/>
            <person name="Kanamori-Sato M."/>
            <person name="Honoki R."/>
            <person name="Miyazaki D."/>
            <person name="Mochizuki H."/>
            <person name="Umetsu J."/>
            <person name="Higashi K."/>
            <person name="Shibata D."/>
            <person name="Kamiya Y."/>
            <person name="Sato N."/>
            <person name="Nakamura Y."/>
            <person name="Tabata S."/>
            <person name="Ida S."/>
            <person name="Kurokawa K."/>
            <person name="Ohta H."/>
        </authorList>
    </citation>
    <scope>NUCLEOTIDE SEQUENCE [LARGE SCALE GENOMIC DNA]</scope>
    <source>
        <strain evidence="2 3">NIES-2285</strain>
    </source>
</reference>
<dbReference type="AlphaFoldDB" id="A0A1Y1IJP0"/>
<feature type="compositionally biased region" description="Basic residues" evidence="1">
    <location>
        <begin position="1"/>
        <end position="11"/>
    </location>
</feature>
<protein>
    <recommendedName>
        <fullName evidence="4">F-box domain-containing protein</fullName>
    </recommendedName>
</protein>
<dbReference type="Proteomes" id="UP000054558">
    <property type="component" value="Unassembled WGS sequence"/>
</dbReference>
<dbReference type="Pfam" id="PF19059">
    <property type="entry name" value="DUF5755"/>
    <property type="match status" value="1"/>
</dbReference>
<dbReference type="InterPro" id="IPR029063">
    <property type="entry name" value="SAM-dependent_MTases_sf"/>
</dbReference>
<evidence type="ECO:0000313" key="3">
    <source>
        <dbReference type="Proteomes" id="UP000054558"/>
    </source>
</evidence>
<evidence type="ECO:0008006" key="4">
    <source>
        <dbReference type="Google" id="ProtNLM"/>
    </source>
</evidence>
<organism evidence="2 3">
    <name type="scientific">Klebsormidium nitens</name>
    <name type="common">Green alga</name>
    <name type="synonym">Ulothrix nitens</name>
    <dbReference type="NCBI Taxonomy" id="105231"/>
    <lineage>
        <taxon>Eukaryota</taxon>
        <taxon>Viridiplantae</taxon>
        <taxon>Streptophyta</taxon>
        <taxon>Klebsormidiophyceae</taxon>
        <taxon>Klebsormidiales</taxon>
        <taxon>Klebsormidiaceae</taxon>
        <taxon>Klebsormidium</taxon>
    </lineage>
</organism>
<dbReference type="EMBL" id="DF237651">
    <property type="protein sequence ID" value="GAQ90923.1"/>
    <property type="molecule type" value="Genomic_DNA"/>
</dbReference>
<dbReference type="InterPro" id="IPR043929">
    <property type="entry name" value="DUF5755"/>
</dbReference>
<sequence length="566" mass="63638">MAPRKRKKGTARKQEQEGSPGAAVGQDVLPRSWLDLPPEVLALVLSKMTLRDLVCWGSTSKAYAREMDEVLKREVRVTAEEVLGHPKCRTREKRAVRNFFVDFLFKKADVISKVTIDWEEDYRPMVQESRLCGGQCRCGRCSGHGVLSDRDTRKPALPGVVCCCCEDRLCLAGAGDLATLPKATDVRLLTLVPAELVPLWMFPNVERLYLAVHDGGYKGFGVPSFPRLEAVTICGILEGHLPFDLSALKCSPRLREVTLLRNKESWTNSVSWLGDMDGFKSAYILRIGSNPALELNVRLQIFRDTLNPVPLNQRATPVCTRVDKFLVEDPEKPSGNADGVSIEHINGEAAFEEVRDMFRDDERVHIYRDWSPKALEQFPDDYFQAVYLDGDHTYEGARKDLEASFRKGGSPTRLLNRECADTRGRKHSEYRQVGTLSARGDASNDVLPLFASKSCMHRDRYFYHTQTGAYEPIRLPVHYKNRNCMKDDIGCETVYEDDQMTVPILGHMVTSALTNALSSNIPKILPSPGTIFIILKRLTRPGIDGAIDARATVRIVIQRRGLATRR</sequence>
<accession>A0A1Y1IJP0</accession>
<evidence type="ECO:0000256" key="1">
    <source>
        <dbReference type="SAM" id="MobiDB-lite"/>
    </source>
</evidence>
<gene>
    <name evidence="2" type="ORF">KFL_007020100</name>
</gene>
<keyword evidence="3" id="KW-1185">Reference proteome</keyword>